<accession>A0A0C3ME21</accession>
<organism evidence="12 15">
    <name type="scientific">Sanguibacteroides justesenii</name>
    <dbReference type="NCBI Taxonomy" id="1547597"/>
    <lineage>
        <taxon>Bacteria</taxon>
        <taxon>Pseudomonadati</taxon>
        <taxon>Bacteroidota</taxon>
        <taxon>Bacteroidia</taxon>
        <taxon>Bacteroidales</taxon>
        <taxon>Porphyromonadaceae</taxon>
        <taxon>Sanguibacteroides</taxon>
    </lineage>
</organism>
<protein>
    <recommendedName>
        <fullName evidence="8">Aldose 1-epimerase</fullName>
        <ecNumber evidence="8">5.1.3.3</ecNumber>
    </recommendedName>
</protein>
<evidence type="ECO:0000256" key="4">
    <source>
        <dbReference type="ARBA" id="ARBA00011245"/>
    </source>
</evidence>
<evidence type="ECO:0000256" key="9">
    <source>
        <dbReference type="PIRSR" id="PIRSR005096-1"/>
    </source>
</evidence>
<dbReference type="GO" id="GO:0004034">
    <property type="term" value="F:aldose 1-epimerase activity"/>
    <property type="evidence" value="ECO:0007669"/>
    <property type="project" value="UniProtKB-EC"/>
</dbReference>
<evidence type="ECO:0000256" key="3">
    <source>
        <dbReference type="ARBA" id="ARBA00006206"/>
    </source>
</evidence>
<proteinExistence type="inferred from homology"/>
<dbReference type="AlphaFoldDB" id="A0A0C3ME21"/>
<comment type="catalytic activity">
    <reaction evidence="8">
        <text>alpha-D-glucose = beta-D-glucose</text>
        <dbReference type="Rhea" id="RHEA:10264"/>
        <dbReference type="ChEBI" id="CHEBI:15903"/>
        <dbReference type="ChEBI" id="CHEBI:17925"/>
        <dbReference type="EC" id="5.1.3.3"/>
    </reaction>
</comment>
<feature type="active site" description="Proton acceptor" evidence="9">
    <location>
        <position position="301"/>
    </location>
</feature>
<dbReference type="InterPro" id="IPR015443">
    <property type="entry name" value="Aldose_1-epimerase"/>
</dbReference>
<evidence type="ECO:0000313" key="13">
    <source>
        <dbReference type="EMBL" id="KIO46417.1"/>
    </source>
</evidence>
<evidence type="ECO:0000256" key="6">
    <source>
        <dbReference type="ARBA" id="ARBA00023235"/>
    </source>
</evidence>
<sequence>MLPQPKQEPIMQIKEYILKNEDIEVHICNYGGIIKNIYTRDCNWKLVDIVLGFDDPEQYVSPDYLNNYPYLGTTIGRYANRIHRGEITLNGQIFSLEKNDRSNCLHGGSAGFDRQYWDGEQIDDHHLILRYTSNDGEGGFPGKLEVTVQYILVNNMLKITYDATTDRDTFVNITHHPYFNLNPEQETIAGLELQLYSNRLLETNPELIPTGNILTADTDHTFHFPKRLSDIIEKDGLDDCYLFPDLGSIQLMAELSSPYTGILLTILSDYPGLQVYTGKFLQVENGKQGKHYGPFSGIALEAQMFPDSPHHPSFPSTLLRPGEKYHHTTIYSLNCFSKEETDDIW</sequence>
<evidence type="ECO:0000313" key="15">
    <source>
        <dbReference type="Proteomes" id="UP000031980"/>
    </source>
</evidence>
<feature type="active site" description="Proton donor" evidence="9">
    <location>
        <position position="176"/>
    </location>
</feature>
<evidence type="ECO:0000313" key="12">
    <source>
        <dbReference type="EMBL" id="KIO44688.1"/>
    </source>
</evidence>
<dbReference type="InterPro" id="IPR047215">
    <property type="entry name" value="Galactose_mutarotase-like"/>
</dbReference>
<comment type="pathway">
    <text evidence="2 8">Carbohydrate metabolism; hexose metabolism.</text>
</comment>
<evidence type="ECO:0000313" key="14">
    <source>
        <dbReference type="Proteomes" id="UP000031937"/>
    </source>
</evidence>
<dbReference type="PANTHER" id="PTHR10091">
    <property type="entry name" value="ALDOSE-1-EPIMERASE"/>
    <property type="match status" value="1"/>
</dbReference>
<dbReference type="InterPro" id="IPR011013">
    <property type="entry name" value="Gal_mutarotase_sf_dom"/>
</dbReference>
<dbReference type="GO" id="GO:0005737">
    <property type="term" value="C:cytoplasm"/>
    <property type="evidence" value="ECO:0007669"/>
    <property type="project" value="TreeGrafter"/>
</dbReference>
<reference evidence="12 15" key="1">
    <citation type="submission" date="2014-07" db="EMBL/GenBank/DDBJ databases">
        <title>Porphyromonadaceae bacterium OUH 308042 = ATCC BAA-2681 = DSM 28342 draft genome.</title>
        <authorList>
            <person name="Sydenham T.V."/>
            <person name="Hasman H."/>
            <person name="Justensen U.S."/>
        </authorList>
    </citation>
    <scope>NUCLEOTIDE SEQUENCE [LARGE SCALE GENOMIC DNA]</scope>
    <source>
        <strain evidence="12 15">OUH 308042</strain>
    </source>
</reference>
<dbReference type="CDD" id="cd09019">
    <property type="entry name" value="galactose_mutarotase_like"/>
    <property type="match status" value="1"/>
</dbReference>
<evidence type="ECO:0000256" key="10">
    <source>
        <dbReference type="PIRSR" id="PIRSR005096-2"/>
    </source>
</evidence>
<name>A0A0C3ME21_9PORP</name>
<dbReference type="PIRSF" id="PIRSF005096">
    <property type="entry name" value="GALM"/>
    <property type="match status" value="1"/>
</dbReference>
<dbReference type="Proteomes" id="UP000031980">
    <property type="component" value="Unassembled WGS sequence"/>
</dbReference>
<evidence type="ECO:0000256" key="8">
    <source>
        <dbReference type="PIRNR" id="PIRNR005096"/>
    </source>
</evidence>
<keyword evidence="15" id="KW-1185">Reference proteome</keyword>
<comment type="caution">
    <text evidence="12">The sequence shown here is derived from an EMBL/GenBank/DDBJ whole genome shotgun (WGS) entry which is preliminary data.</text>
</comment>
<keyword evidence="5" id="KW-0106">Calcium</keyword>
<dbReference type="Proteomes" id="UP000031937">
    <property type="component" value="Unassembled WGS sequence"/>
</dbReference>
<dbReference type="EMBL" id="JPIU01000038">
    <property type="protein sequence ID" value="KIO44688.1"/>
    <property type="molecule type" value="Genomic_DNA"/>
</dbReference>
<evidence type="ECO:0000256" key="7">
    <source>
        <dbReference type="ARBA" id="ARBA00023277"/>
    </source>
</evidence>
<comment type="similarity">
    <text evidence="3 8">Belongs to the aldose epimerase family.</text>
</comment>
<evidence type="ECO:0000256" key="1">
    <source>
        <dbReference type="ARBA" id="ARBA00001913"/>
    </source>
</evidence>
<feature type="binding site" evidence="11">
    <location>
        <begin position="176"/>
        <end position="178"/>
    </location>
    <ligand>
        <name>beta-D-galactose</name>
        <dbReference type="ChEBI" id="CHEBI:27667"/>
    </ligand>
</feature>
<dbReference type="EC" id="5.1.3.3" evidence="8"/>
<evidence type="ECO:0000256" key="11">
    <source>
        <dbReference type="PIRSR" id="PIRSR005096-3"/>
    </source>
</evidence>
<gene>
    <name evidence="12" type="ORF">BA92_06525</name>
    <name evidence="13" type="ORF">IE90_04620</name>
</gene>
<dbReference type="Pfam" id="PF01263">
    <property type="entry name" value="Aldose_epim"/>
    <property type="match status" value="1"/>
</dbReference>
<dbReference type="GO" id="GO:0030246">
    <property type="term" value="F:carbohydrate binding"/>
    <property type="evidence" value="ECO:0007669"/>
    <property type="project" value="InterPro"/>
</dbReference>
<comment type="cofactor">
    <cofactor evidence="1">
        <name>Ca(2+)</name>
        <dbReference type="ChEBI" id="CHEBI:29108"/>
    </cofactor>
</comment>
<reference evidence="13 14" key="2">
    <citation type="submission" date="2014-07" db="EMBL/GenBank/DDBJ databases">
        <title>Porphyromonadaceae bacterium OUH 334697 = ATCC BAA-2682 = DSM 28341 draft genome.</title>
        <authorList>
            <person name="Sydenham T.V."/>
            <person name="Hasman H."/>
            <person name="Justesen U.S."/>
        </authorList>
    </citation>
    <scope>NUCLEOTIDE SEQUENCE [LARGE SCALE GENOMIC DNA]</scope>
    <source>
        <strain evidence="13 14">OUH 334697</strain>
    </source>
</reference>
<feature type="binding site" evidence="10">
    <location>
        <position position="238"/>
    </location>
    <ligand>
        <name>beta-D-galactose</name>
        <dbReference type="ChEBI" id="CHEBI:27667"/>
    </ligand>
</feature>
<dbReference type="Gene3D" id="2.70.98.10">
    <property type="match status" value="1"/>
</dbReference>
<dbReference type="EMBL" id="JPIT01000015">
    <property type="protein sequence ID" value="KIO46417.1"/>
    <property type="molecule type" value="Genomic_DNA"/>
</dbReference>
<dbReference type="PANTHER" id="PTHR10091:SF0">
    <property type="entry name" value="GALACTOSE MUTAROTASE"/>
    <property type="match status" value="1"/>
</dbReference>
<dbReference type="UniPathway" id="UPA00242"/>
<dbReference type="GO" id="GO:0033499">
    <property type="term" value="P:galactose catabolic process via UDP-galactose, Leloir pathway"/>
    <property type="evidence" value="ECO:0007669"/>
    <property type="project" value="TreeGrafter"/>
</dbReference>
<dbReference type="InterPro" id="IPR014718">
    <property type="entry name" value="GH-type_carb-bd"/>
</dbReference>
<dbReference type="GO" id="GO:0006006">
    <property type="term" value="P:glucose metabolic process"/>
    <property type="evidence" value="ECO:0007669"/>
    <property type="project" value="TreeGrafter"/>
</dbReference>
<evidence type="ECO:0000256" key="2">
    <source>
        <dbReference type="ARBA" id="ARBA00005028"/>
    </source>
</evidence>
<dbReference type="InterPro" id="IPR008183">
    <property type="entry name" value="Aldose_1/G6P_1-epimerase"/>
</dbReference>
<dbReference type="SUPFAM" id="SSF74650">
    <property type="entry name" value="Galactose mutarotase-like"/>
    <property type="match status" value="1"/>
</dbReference>
<feature type="binding site" evidence="11">
    <location>
        <begin position="80"/>
        <end position="81"/>
    </location>
    <ligand>
        <name>beta-D-galactose</name>
        <dbReference type="ChEBI" id="CHEBI:27667"/>
    </ligand>
</feature>
<keyword evidence="6 8" id="KW-0413">Isomerase</keyword>
<evidence type="ECO:0000256" key="5">
    <source>
        <dbReference type="ARBA" id="ARBA00022837"/>
    </source>
</evidence>
<keyword evidence="7 8" id="KW-0119">Carbohydrate metabolism</keyword>
<comment type="subunit">
    <text evidence="4">Monomer.</text>
</comment>